<reference evidence="1 2" key="1">
    <citation type="journal article" name="Sci. Rep.">
        <title>Telomere-to-telomere assembled and centromere annotated genomes of the two main subspecies of the button mushroom Agaricus bisporus reveal especially polymorphic chromosome ends.</title>
        <authorList>
            <person name="Sonnenberg A.S.M."/>
            <person name="Sedaghat-Telgerd N."/>
            <person name="Lavrijssen B."/>
            <person name="Ohm R.A."/>
            <person name="Hendrickx P.M."/>
            <person name="Scholtmeijer K."/>
            <person name="Baars J.J.P."/>
            <person name="van Peer A."/>
        </authorList>
    </citation>
    <scope>NUCLEOTIDE SEQUENCE [LARGE SCALE GENOMIC DNA]</scope>
    <source>
        <strain evidence="1 2">H119_p4</strain>
    </source>
</reference>
<gene>
    <name evidence="1" type="ORF">Agabi119p4_11305</name>
</gene>
<organism evidence="1 2">
    <name type="scientific">Agaricus bisporus var. burnettii</name>
    <dbReference type="NCBI Taxonomy" id="192524"/>
    <lineage>
        <taxon>Eukaryota</taxon>
        <taxon>Fungi</taxon>
        <taxon>Dikarya</taxon>
        <taxon>Basidiomycota</taxon>
        <taxon>Agaricomycotina</taxon>
        <taxon>Agaricomycetes</taxon>
        <taxon>Agaricomycetidae</taxon>
        <taxon>Agaricales</taxon>
        <taxon>Agaricineae</taxon>
        <taxon>Agaricaceae</taxon>
        <taxon>Agaricus</taxon>
    </lineage>
</organism>
<evidence type="ECO:0000313" key="2">
    <source>
        <dbReference type="Proteomes" id="UP000629468"/>
    </source>
</evidence>
<dbReference type="Proteomes" id="UP000629468">
    <property type="component" value="Unassembled WGS sequence"/>
</dbReference>
<protein>
    <submittedName>
        <fullName evidence="1">Uncharacterized protein</fullName>
    </submittedName>
</protein>
<sequence length="157" mass="17858">MSEDPHENFGMEYVCPGDLRRLDTLSRNPQYWYCDCATQGTEKSFIPRRTGGGVAKTFQRLISCYQGFCERRGSTVTCDQKYPNFYHTPSSNRAEVILIIEIVHCSITPLFYQNMSGSPLTDCPLAFLLFNSPLINHDIIVLDITTSNSSKECPNHY</sequence>
<dbReference type="EMBL" id="JABXXO010000016">
    <property type="protein sequence ID" value="KAF7759610.1"/>
    <property type="molecule type" value="Genomic_DNA"/>
</dbReference>
<name>A0A8H7EVL4_AGABI</name>
<comment type="caution">
    <text evidence="1">The sequence shown here is derived from an EMBL/GenBank/DDBJ whole genome shotgun (WGS) entry which is preliminary data.</text>
</comment>
<proteinExistence type="predicted"/>
<dbReference type="AlphaFoldDB" id="A0A8H7EVL4"/>
<evidence type="ECO:0000313" key="1">
    <source>
        <dbReference type="EMBL" id="KAF7759610.1"/>
    </source>
</evidence>
<accession>A0A8H7EVL4</accession>